<dbReference type="KEGG" id="csci:HDCHBGLK_02125"/>
<accession>B0NDK6</accession>
<dbReference type="eggNOG" id="ENOG503139Y">
    <property type="taxonomic scope" value="Bacteria"/>
</dbReference>
<dbReference type="OrthoDB" id="9936788at2"/>
<dbReference type="GeneID" id="62696329"/>
<reference evidence="1 2" key="1">
    <citation type="journal article" date="2019" name="Appl. Environ. Microbiol.">
        <title>Clostridium scindens ATCC 35704: integration of nutritional requirements, the complete genome sequence, and global transcriptional responses to bile acids.</title>
        <authorList>
            <person name="Devendran S."/>
            <person name="Shrestha R."/>
            <person name="Alves J.M.P."/>
            <person name="Wolf P.G."/>
            <person name="Ly L."/>
            <person name="Hernandez A.G."/>
            <person name="Mendez-Garcia C."/>
            <person name="Inboden A."/>
            <person name="Wiley J."/>
            <person name="Paul O."/>
            <person name="Allen A."/>
            <person name="Springer E."/>
            <person name="Wright C.L."/>
            <person name="Fields C.J."/>
            <person name="Daniel S.L."/>
            <person name="Ridlon J.M."/>
        </authorList>
    </citation>
    <scope>NUCLEOTIDE SEQUENCE [LARGE SCALE GENOMIC DNA]</scope>
    <source>
        <strain evidence="1 2">ATCC 35704</strain>
    </source>
</reference>
<dbReference type="AlphaFoldDB" id="B0NDK6"/>
<dbReference type="Proteomes" id="UP000289664">
    <property type="component" value="Chromosome"/>
</dbReference>
<dbReference type="RefSeq" id="WP_004605306.1">
    <property type="nucleotide sequence ID" value="NZ_CP036170.1"/>
</dbReference>
<protein>
    <submittedName>
        <fullName evidence="1">Uncharacterized protein</fullName>
    </submittedName>
</protein>
<organism evidence="1 2">
    <name type="scientific">Clostridium scindens (strain ATCC 35704 / DSM 5676 / VPI 13733 / 19)</name>
    <dbReference type="NCBI Taxonomy" id="411468"/>
    <lineage>
        <taxon>Bacteria</taxon>
        <taxon>Bacillati</taxon>
        <taxon>Bacillota</taxon>
        <taxon>Clostridia</taxon>
        <taxon>Lachnospirales</taxon>
        <taxon>Lachnospiraceae</taxon>
    </lineage>
</organism>
<keyword evidence="2" id="KW-1185">Reference proteome</keyword>
<evidence type="ECO:0000313" key="2">
    <source>
        <dbReference type="Proteomes" id="UP000289664"/>
    </source>
</evidence>
<name>B0NDK6_CLOS5</name>
<evidence type="ECO:0000313" key="1">
    <source>
        <dbReference type="EMBL" id="QBF74723.1"/>
    </source>
</evidence>
<sequence>MSEEEIQMDCEKTEKKEFSRGFRILLYFAIANTGFAGLSAIYYIPWALRNHGWEMDGMTYFCWNCMFYVIMLFCFIILVKIAVSKRPFSGALVTLFYGVGLLFITGSAIFPSLPGYTQPHMLSGVEGGFYIDMIPFMAGLVLVLFGRILRYGFEYQKEMDSIL</sequence>
<gene>
    <name evidence="1" type="ORF">HDCHBGLK_02125</name>
</gene>
<dbReference type="HOGENOM" id="CLU_1400389_0_0_9"/>
<proteinExistence type="predicted"/>
<dbReference type="EMBL" id="CP036170">
    <property type="protein sequence ID" value="QBF74723.1"/>
    <property type="molecule type" value="Genomic_DNA"/>
</dbReference>
<dbReference type="STRING" id="411468.CLOSCI_01534"/>